<dbReference type="OrthoDB" id="9804865at2"/>
<feature type="domain" description="EamA" evidence="8">
    <location>
        <begin position="6"/>
        <end position="140"/>
    </location>
</feature>
<feature type="transmembrane region" description="Helical" evidence="7">
    <location>
        <begin position="124"/>
        <end position="142"/>
    </location>
</feature>
<reference evidence="9 11" key="1">
    <citation type="submission" date="2017-11" db="EMBL/GenBank/DDBJ databases">
        <title>Comparitive Functional Genomics of Dry Heat Resistant strains isolated from the Viking Spacecraft.</title>
        <authorList>
            <person name="Seuylemezian A."/>
            <person name="Cooper K."/>
            <person name="Vaishampayan P."/>
        </authorList>
    </citation>
    <scope>NUCLEOTIDE SEQUENCE [LARGE SCALE GENOMIC DNA]</scope>
    <source>
        <strain evidence="9 11">M4.6</strain>
    </source>
</reference>
<feature type="transmembrane region" description="Helical" evidence="7">
    <location>
        <begin position="68"/>
        <end position="92"/>
    </location>
</feature>
<comment type="subcellular location">
    <subcellularLocation>
        <location evidence="1">Cell membrane</location>
        <topology evidence="1">Multi-pass membrane protein</topology>
    </subcellularLocation>
</comment>
<evidence type="ECO:0000256" key="2">
    <source>
        <dbReference type="ARBA" id="ARBA00007362"/>
    </source>
</evidence>
<dbReference type="InterPro" id="IPR000620">
    <property type="entry name" value="EamA_dom"/>
</dbReference>
<evidence type="ECO:0000256" key="5">
    <source>
        <dbReference type="ARBA" id="ARBA00022989"/>
    </source>
</evidence>
<feature type="transmembrane region" description="Helical" evidence="7">
    <location>
        <begin position="148"/>
        <end position="166"/>
    </location>
</feature>
<keyword evidence="3" id="KW-1003">Cell membrane</keyword>
<dbReference type="SUPFAM" id="SSF103481">
    <property type="entry name" value="Multidrug resistance efflux transporter EmrE"/>
    <property type="match status" value="2"/>
</dbReference>
<dbReference type="InterPro" id="IPR037185">
    <property type="entry name" value="EmrE-like"/>
</dbReference>
<dbReference type="InterPro" id="IPR051258">
    <property type="entry name" value="Diverse_Substrate_Transporter"/>
</dbReference>
<dbReference type="PANTHER" id="PTHR42920:SF5">
    <property type="entry name" value="EAMA DOMAIN-CONTAINING PROTEIN"/>
    <property type="match status" value="1"/>
</dbReference>
<evidence type="ECO:0000256" key="6">
    <source>
        <dbReference type="ARBA" id="ARBA00023136"/>
    </source>
</evidence>
<feature type="transmembrane region" description="Helical" evidence="7">
    <location>
        <begin position="178"/>
        <end position="199"/>
    </location>
</feature>
<feature type="transmembrane region" description="Helical" evidence="7">
    <location>
        <begin position="12"/>
        <end position="32"/>
    </location>
</feature>
<keyword evidence="5 7" id="KW-1133">Transmembrane helix</keyword>
<dbReference type="Proteomes" id="UP000234951">
    <property type="component" value="Unassembled WGS sequence"/>
</dbReference>
<evidence type="ECO:0000313" key="12">
    <source>
        <dbReference type="Proteomes" id="UP000235114"/>
    </source>
</evidence>
<reference evidence="10 12" key="2">
    <citation type="submission" date="2017-12" db="EMBL/GenBank/DDBJ databases">
        <title>Comparative Functional Genomics of Dry Heat Resistant strains isolated from the Viking Spacecraft.</title>
        <authorList>
            <person name="Seuylemezian A."/>
            <person name="Cooper K."/>
            <person name="Vaishampayan P."/>
        </authorList>
    </citation>
    <scope>NUCLEOTIDE SEQUENCE [LARGE SCALE GENOMIC DNA]</scope>
    <source>
        <strain evidence="10 12">ATCC 29669</strain>
    </source>
</reference>
<dbReference type="EMBL" id="PGVA01000041">
    <property type="protein sequence ID" value="PLR81096.1"/>
    <property type="molecule type" value="Genomic_DNA"/>
</dbReference>
<keyword evidence="12" id="KW-1185">Reference proteome</keyword>
<feature type="transmembrane region" description="Helical" evidence="7">
    <location>
        <begin position="246"/>
        <end position="266"/>
    </location>
</feature>
<protein>
    <submittedName>
        <fullName evidence="9">EamA family transporter</fullName>
    </submittedName>
</protein>
<sequence length="317" mass="34460">MKKQLFADFSLLLIAFVWGSTFVLVQNAIAFLDPFSFNGIRFFLAAILLGGWLFLFERKQLRHLNKKIVMSGLFLGFLLFIGYAFQTAGLLYTTSSKAGFITGLSVVMVPIFAIYLLNERPGRNAVIGIIGATAGLYLLTMAGTSGLTTGDGLVFVCAIGFAMHILMTGKYAGQFPALLLTMIQVSTVALLSAISAFLFEDWQSVAKHDILLSRDVAAALLITAVFATALAFLAQTSFQKFTTPTRVALIFAMEPVFAAVTAYVWAGERLSFSAVLGCMLIFAGMVFAELPRKPAASLLKQKHELVHEATSNHVKQK</sequence>
<dbReference type="PANTHER" id="PTHR42920">
    <property type="entry name" value="OS03G0707200 PROTEIN-RELATED"/>
    <property type="match status" value="1"/>
</dbReference>
<dbReference type="Proteomes" id="UP000235114">
    <property type="component" value="Unassembled WGS sequence"/>
</dbReference>
<evidence type="ECO:0000256" key="3">
    <source>
        <dbReference type="ARBA" id="ARBA00022475"/>
    </source>
</evidence>
<dbReference type="AlphaFoldDB" id="A0A2N5GJ65"/>
<comment type="caution">
    <text evidence="9">The sequence shown here is derived from an EMBL/GenBank/DDBJ whole genome shotgun (WGS) entry which is preliminary data.</text>
</comment>
<feature type="domain" description="EamA" evidence="8">
    <location>
        <begin position="149"/>
        <end position="287"/>
    </location>
</feature>
<organism evidence="9 11">
    <name type="scientific">Bacillus canaveralius</name>
    <dbReference type="NCBI Taxonomy" id="1403243"/>
    <lineage>
        <taxon>Bacteria</taxon>
        <taxon>Bacillati</taxon>
        <taxon>Bacillota</taxon>
        <taxon>Bacilli</taxon>
        <taxon>Bacillales</taxon>
        <taxon>Bacillaceae</taxon>
        <taxon>Bacillus</taxon>
    </lineage>
</organism>
<gene>
    <name evidence="9" type="ORF">CU635_16385</name>
    <name evidence="10" type="ORF">CVD25_06570</name>
</gene>
<feature type="transmembrane region" description="Helical" evidence="7">
    <location>
        <begin position="38"/>
        <end position="56"/>
    </location>
</feature>
<comment type="similarity">
    <text evidence="2">Belongs to the EamA transporter family.</text>
</comment>
<feature type="transmembrane region" description="Helical" evidence="7">
    <location>
        <begin position="211"/>
        <end position="234"/>
    </location>
</feature>
<evidence type="ECO:0000313" key="10">
    <source>
        <dbReference type="EMBL" id="PLR99036.1"/>
    </source>
</evidence>
<dbReference type="RefSeq" id="WP_101578468.1">
    <property type="nucleotide sequence ID" value="NZ_PGVA01000041.1"/>
</dbReference>
<keyword evidence="4 7" id="KW-0812">Transmembrane</keyword>
<keyword evidence="6 7" id="KW-0472">Membrane</keyword>
<evidence type="ECO:0000313" key="9">
    <source>
        <dbReference type="EMBL" id="PLR81096.1"/>
    </source>
</evidence>
<name>A0A2N5GJ65_9BACI</name>
<feature type="transmembrane region" description="Helical" evidence="7">
    <location>
        <begin position="98"/>
        <end position="117"/>
    </location>
</feature>
<accession>A0A2N5GJ65</accession>
<dbReference type="GO" id="GO:0005886">
    <property type="term" value="C:plasma membrane"/>
    <property type="evidence" value="ECO:0007669"/>
    <property type="project" value="UniProtKB-SubCell"/>
</dbReference>
<evidence type="ECO:0000313" key="11">
    <source>
        <dbReference type="Proteomes" id="UP000234951"/>
    </source>
</evidence>
<dbReference type="EMBL" id="PGVD01000019">
    <property type="protein sequence ID" value="PLR99036.1"/>
    <property type="molecule type" value="Genomic_DNA"/>
</dbReference>
<evidence type="ECO:0000256" key="7">
    <source>
        <dbReference type="SAM" id="Phobius"/>
    </source>
</evidence>
<proteinExistence type="inferred from homology"/>
<evidence type="ECO:0000256" key="1">
    <source>
        <dbReference type="ARBA" id="ARBA00004651"/>
    </source>
</evidence>
<evidence type="ECO:0000256" key="4">
    <source>
        <dbReference type="ARBA" id="ARBA00022692"/>
    </source>
</evidence>
<dbReference type="Pfam" id="PF00892">
    <property type="entry name" value="EamA"/>
    <property type="match status" value="2"/>
</dbReference>
<evidence type="ECO:0000259" key="8">
    <source>
        <dbReference type="Pfam" id="PF00892"/>
    </source>
</evidence>
<feature type="transmembrane region" description="Helical" evidence="7">
    <location>
        <begin position="272"/>
        <end position="290"/>
    </location>
</feature>